<dbReference type="EMBL" id="AJAT01000017">
    <property type="protein sequence ID" value="EOL42282.1"/>
    <property type="molecule type" value="Genomic_DNA"/>
</dbReference>
<dbReference type="InterPro" id="IPR039564">
    <property type="entry name" value="Peptidase_C39-like"/>
</dbReference>
<proteinExistence type="predicted"/>
<dbReference type="OrthoDB" id="3186156at2"/>
<feature type="domain" description="Peptidase C39" evidence="1">
    <location>
        <begin position="92"/>
        <end position="235"/>
    </location>
</feature>
<dbReference type="PROSITE" id="PS50990">
    <property type="entry name" value="PEPTIDASE_C39"/>
    <property type="match status" value="1"/>
</dbReference>
<dbReference type="eggNOG" id="COG4990">
    <property type="taxonomic scope" value="Bacteria"/>
</dbReference>
<accession>R3W3P7</accession>
<gene>
    <name evidence="2" type="ORF">UC3_02634</name>
</gene>
<dbReference type="STRING" id="154621.RV11_GL001662"/>
<dbReference type="GO" id="GO:0008233">
    <property type="term" value="F:peptidase activity"/>
    <property type="evidence" value="ECO:0007669"/>
    <property type="project" value="InterPro"/>
</dbReference>
<keyword evidence="3" id="KW-1185">Reference proteome</keyword>
<evidence type="ECO:0000259" key="1">
    <source>
        <dbReference type="PROSITE" id="PS50990"/>
    </source>
</evidence>
<dbReference type="Proteomes" id="UP000013785">
    <property type="component" value="Unassembled WGS sequence"/>
</dbReference>
<dbReference type="HOGENOM" id="CLU_055782_4_0_9"/>
<reference evidence="2 3" key="1">
    <citation type="submission" date="2013-02" db="EMBL/GenBank/DDBJ databases">
        <title>The Genome Sequence of Enterococcus phoeniculicola BAA-412.</title>
        <authorList>
            <consortium name="The Broad Institute Genome Sequencing Platform"/>
            <consortium name="The Broad Institute Genome Sequencing Center for Infectious Disease"/>
            <person name="Earl A.M."/>
            <person name="Gilmore M.S."/>
            <person name="Lebreton F."/>
            <person name="Walker B."/>
            <person name="Young S.K."/>
            <person name="Zeng Q."/>
            <person name="Gargeya S."/>
            <person name="Fitzgerald M."/>
            <person name="Haas B."/>
            <person name="Abouelleil A."/>
            <person name="Alvarado L."/>
            <person name="Arachchi H.M."/>
            <person name="Berlin A.M."/>
            <person name="Chapman S.B."/>
            <person name="Dewar J."/>
            <person name="Goldberg J."/>
            <person name="Griggs A."/>
            <person name="Gujja S."/>
            <person name="Hansen M."/>
            <person name="Howarth C."/>
            <person name="Imamovic A."/>
            <person name="Larimer J."/>
            <person name="McCowan C."/>
            <person name="Murphy C."/>
            <person name="Neiman D."/>
            <person name="Pearson M."/>
            <person name="Priest M."/>
            <person name="Roberts A."/>
            <person name="Saif S."/>
            <person name="Shea T."/>
            <person name="Sisk P."/>
            <person name="Sykes S."/>
            <person name="Wortman J."/>
            <person name="Nusbaum C."/>
            <person name="Birren B."/>
        </authorList>
    </citation>
    <scope>NUCLEOTIDE SEQUENCE [LARGE SCALE GENOMIC DNA]</scope>
    <source>
        <strain evidence="2 3">ATCC BAA-412</strain>
    </source>
</reference>
<dbReference type="GO" id="GO:0005524">
    <property type="term" value="F:ATP binding"/>
    <property type="evidence" value="ECO:0007669"/>
    <property type="project" value="InterPro"/>
</dbReference>
<dbReference type="PATRIC" id="fig|1158610.3.peg.2615"/>
<dbReference type="InterPro" id="IPR005074">
    <property type="entry name" value="Peptidase_C39"/>
</dbReference>
<dbReference type="AlphaFoldDB" id="R3W3P7"/>
<evidence type="ECO:0000313" key="3">
    <source>
        <dbReference type="Proteomes" id="UP000013785"/>
    </source>
</evidence>
<organism evidence="2 3">
    <name type="scientific">Enterococcus phoeniculicola ATCC BAA-412</name>
    <dbReference type="NCBI Taxonomy" id="1158610"/>
    <lineage>
        <taxon>Bacteria</taxon>
        <taxon>Bacillati</taxon>
        <taxon>Bacillota</taxon>
        <taxon>Bacilli</taxon>
        <taxon>Lactobacillales</taxon>
        <taxon>Enterococcaceae</taxon>
        <taxon>Enterococcus</taxon>
    </lineage>
</organism>
<dbReference type="Gene3D" id="3.90.70.10">
    <property type="entry name" value="Cysteine proteinases"/>
    <property type="match status" value="1"/>
</dbReference>
<protein>
    <recommendedName>
        <fullName evidence="1">Peptidase C39 domain-containing protein</fullName>
    </recommendedName>
</protein>
<sequence>MGKTQIRKPYKKRKKKSPFVLFVFLGLLVGGVWLINGGSVLSDGQLPNLFQAKQSQQSFSKKANTYLKKRNPKTINYPLNLQTDERWSELSYGDNTLGVNGCAIATLSMILSKEQNRVVEPTEILDWAKDVYFVEGAGTSWTIFQDFATYYGLPFKNLGNSINSALDYLKKDIPVVVSVAPGEFTDTGHIMILAASKDGNIQVYDPNDTPKKSHYKKTYTKDEISSQVINYWVYA</sequence>
<dbReference type="Pfam" id="PF13529">
    <property type="entry name" value="Peptidase_C39_2"/>
    <property type="match status" value="1"/>
</dbReference>
<name>R3W3P7_9ENTE</name>
<dbReference type="GO" id="GO:0016020">
    <property type="term" value="C:membrane"/>
    <property type="evidence" value="ECO:0007669"/>
    <property type="project" value="InterPro"/>
</dbReference>
<evidence type="ECO:0000313" key="2">
    <source>
        <dbReference type="EMBL" id="EOL42282.1"/>
    </source>
</evidence>
<dbReference type="RefSeq" id="WP_010769270.1">
    <property type="nucleotide sequence ID" value="NZ_ASWE01000001.1"/>
</dbReference>
<dbReference type="GO" id="GO:0006508">
    <property type="term" value="P:proteolysis"/>
    <property type="evidence" value="ECO:0007669"/>
    <property type="project" value="InterPro"/>
</dbReference>
<comment type="caution">
    <text evidence="2">The sequence shown here is derived from an EMBL/GenBank/DDBJ whole genome shotgun (WGS) entry which is preliminary data.</text>
</comment>